<dbReference type="Proteomes" id="UP000095300">
    <property type="component" value="Unassembled WGS sequence"/>
</dbReference>
<keyword evidence="3" id="KW-1185">Reference proteome</keyword>
<protein>
    <recommendedName>
        <fullName evidence="1">Ionotropic receptor 75a N-terminal domain-containing protein</fullName>
    </recommendedName>
</protein>
<dbReference type="EnsemblMetazoa" id="SCAU000688-RA">
    <property type="protein sequence ID" value="SCAU000688-PA"/>
    <property type="gene ID" value="SCAU000688"/>
</dbReference>
<dbReference type="Pfam" id="PF24576">
    <property type="entry name" value="IR75A_N"/>
    <property type="match status" value="1"/>
</dbReference>
<dbReference type="VEuPathDB" id="VectorBase:SCAU000688"/>
<feature type="domain" description="Ionotropic receptor 75a N-terminal" evidence="1">
    <location>
        <begin position="13"/>
        <end position="210"/>
    </location>
</feature>
<dbReference type="InterPro" id="IPR057074">
    <property type="entry name" value="IR75A_N"/>
</dbReference>
<gene>
    <name evidence="2" type="primary">106095318</name>
</gene>
<dbReference type="AlphaFoldDB" id="A0A1I8NNR2"/>
<proteinExistence type="predicted"/>
<organism evidence="2 3">
    <name type="scientific">Stomoxys calcitrans</name>
    <name type="common">Stable fly</name>
    <name type="synonym">Conops calcitrans</name>
    <dbReference type="NCBI Taxonomy" id="35570"/>
    <lineage>
        <taxon>Eukaryota</taxon>
        <taxon>Metazoa</taxon>
        <taxon>Ecdysozoa</taxon>
        <taxon>Arthropoda</taxon>
        <taxon>Hexapoda</taxon>
        <taxon>Insecta</taxon>
        <taxon>Pterygota</taxon>
        <taxon>Neoptera</taxon>
        <taxon>Endopterygota</taxon>
        <taxon>Diptera</taxon>
        <taxon>Brachycera</taxon>
        <taxon>Muscomorpha</taxon>
        <taxon>Muscoidea</taxon>
        <taxon>Muscidae</taxon>
        <taxon>Stomoxys</taxon>
    </lineage>
</organism>
<evidence type="ECO:0000313" key="2">
    <source>
        <dbReference type="EnsemblMetazoa" id="SCAU000688-PA"/>
    </source>
</evidence>
<evidence type="ECO:0000313" key="3">
    <source>
        <dbReference type="Proteomes" id="UP000095300"/>
    </source>
</evidence>
<name>A0A1I8NNR2_STOCA</name>
<accession>A0A1I8NNR2</accession>
<evidence type="ECO:0000259" key="1">
    <source>
        <dbReference type="Pfam" id="PF24576"/>
    </source>
</evidence>
<sequence length="210" mass="24998">MVSLTVLNLILYNFLEHHIKWAIIFNCWNMNTQVELTEILMANNMYVQLWNINRLKLEVNINGHYVTHNSPHIGIFFDFNCAKGDKVLNKTSQEKLFTDRFHWLIYDDNSNVTKFRQQFKHYNMAVDADVNYVFPNQALLNSVHNFSYLLYDVYNNGYNLGGKLNMTPDKEIICSRKQCELKEYLSTLHEKSKYENRWYLGDMKMRVSTV</sequence>
<reference evidence="2" key="1">
    <citation type="submission" date="2020-05" db="UniProtKB">
        <authorList>
            <consortium name="EnsemblMetazoa"/>
        </authorList>
    </citation>
    <scope>IDENTIFICATION</scope>
    <source>
        <strain evidence="2">USDA</strain>
    </source>
</reference>